<dbReference type="CDD" id="cd00586">
    <property type="entry name" value="4HBT"/>
    <property type="match status" value="1"/>
</dbReference>
<proteinExistence type="inferred from homology"/>
<name>A0A2W5TU18_9BACT</name>
<comment type="similarity">
    <text evidence="1">Belongs to the 4-hydroxybenzoyl-CoA thioesterase family.</text>
</comment>
<dbReference type="EMBL" id="QFQP01000003">
    <property type="protein sequence ID" value="PZR16783.1"/>
    <property type="molecule type" value="Genomic_DNA"/>
</dbReference>
<dbReference type="Proteomes" id="UP000249061">
    <property type="component" value="Unassembled WGS sequence"/>
</dbReference>
<sequence>MALGSFPVFIEHRVQWGEMDAFGHVNNANYLRWFESARIAYFEATGIATTSADGSPWAPILGRATVDFRRPVKYPDVVKVFATVTKFGNTSFTMAYRAESKALGVAAEGEAIVVLLNPQTGAKVAIPDALKAAIEKLEA</sequence>
<dbReference type="PANTHER" id="PTHR31793">
    <property type="entry name" value="4-HYDROXYBENZOYL-COA THIOESTERASE FAMILY MEMBER"/>
    <property type="match status" value="1"/>
</dbReference>
<evidence type="ECO:0000256" key="2">
    <source>
        <dbReference type="ARBA" id="ARBA00022801"/>
    </source>
</evidence>
<organism evidence="3 4">
    <name type="scientific">Archangium gephyra</name>
    <dbReference type="NCBI Taxonomy" id="48"/>
    <lineage>
        <taxon>Bacteria</taxon>
        <taxon>Pseudomonadati</taxon>
        <taxon>Myxococcota</taxon>
        <taxon>Myxococcia</taxon>
        <taxon>Myxococcales</taxon>
        <taxon>Cystobacterineae</taxon>
        <taxon>Archangiaceae</taxon>
        <taxon>Archangium</taxon>
    </lineage>
</organism>
<dbReference type="Pfam" id="PF13279">
    <property type="entry name" value="4HBT_2"/>
    <property type="match status" value="1"/>
</dbReference>
<protein>
    <submittedName>
        <fullName evidence="3">Acyl-CoA thioesterase</fullName>
    </submittedName>
</protein>
<dbReference type="InterPro" id="IPR050563">
    <property type="entry name" value="4-hydroxybenzoyl-CoA_TE"/>
</dbReference>
<reference evidence="3 4" key="1">
    <citation type="submission" date="2017-08" db="EMBL/GenBank/DDBJ databases">
        <title>Infants hospitalized years apart are colonized by the same room-sourced microbial strains.</title>
        <authorList>
            <person name="Brooks B."/>
            <person name="Olm M.R."/>
            <person name="Firek B.A."/>
            <person name="Baker R."/>
            <person name="Thomas B.C."/>
            <person name="Morowitz M.J."/>
            <person name="Banfield J.F."/>
        </authorList>
    </citation>
    <scope>NUCLEOTIDE SEQUENCE [LARGE SCALE GENOMIC DNA]</scope>
    <source>
        <strain evidence="3">S2_003_000_R2_14</strain>
    </source>
</reference>
<evidence type="ECO:0000256" key="1">
    <source>
        <dbReference type="ARBA" id="ARBA00005953"/>
    </source>
</evidence>
<accession>A0A2W5TU18</accession>
<dbReference type="Gene3D" id="3.10.129.10">
    <property type="entry name" value="Hotdog Thioesterase"/>
    <property type="match status" value="1"/>
</dbReference>
<keyword evidence="2" id="KW-0378">Hydrolase</keyword>
<gene>
    <name evidence="3" type="ORF">DI536_06430</name>
</gene>
<dbReference type="GO" id="GO:0047617">
    <property type="term" value="F:fatty acyl-CoA hydrolase activity"/>
    <property type="evidence" value="ECO:0007669"/>
    <property type="project" value="TreeGrafter"/>
</dbReference>
<evidence type="ECO:0000313" key="3">
    <source>
        <dbReference type="EMBL" id="PZR16783.1"/>
    </source>
</evidence>
<dbReference type="PANTHER" id="PTHR31793:SF27">
    <property type="entry name" value="NOVEL THIOESTERASE SUPERFAMILY DOMAIN AND SAPOSIN A-TYPE DOMAIN CONTAINING PROTEIN (0610012H03RIK)"/>
    <property type="match status" value="1"/>
</dbReference>
<dbReference type="AlphaFoldDB" id="A0A2W5TU18"/>
<dbReference type="SUPFAM" id="SSF54637">
    <property type="entry name" value="Thioesterase/thiol ester dehydrase-isomerase"/>
    <property type="match status" value="1"/>
</dbReference>
<evidence type="ECO:0000313" key="4">
    <source>
        <dbReference type="Proteomes" id="UP000249061"/>
    </source>
</evidence>
<dbReference type="InterPro" id="IPR029069">
    <property type="entry name" value="HotDog_dom_sf"/>
</dbReference>
<comment type="caution">
    <text evidence="3">The sequence shown here is derived from an EMBL/GenBank/DDBJ whole genome shotgun (WGS) entry which is preliminary data.</text>
</comment>